<gene>
    <name evidence="2" type="ORF">EPI11_11395</name>
</gene>
<name>A0A3S3SDV4_9FLAO</name>
<keyword evidence="1" id="KW-0472">Membrane</keyword>
<comment type="caution">
    <text evidence="2">The sequence shown here is derived from an EMBL/GenBank/DDBJ whole genome shotgun (WGS) entry which is preliminary data.</text>
</comment>
<organism evidence="2 3">
    <name type="scientific">Flavobacterium cerinum</name>
    <dbReference type="NCBI Taxonomy" id="2502784"/>
    <lineage>
        <taxon>Bacteria</taxon>
        <taxon>Pseudomonadati</taxon>
        <taxon>Bacteroidota</taxon>
        <taxon>Flavobacteriia</taxon>
        <taxon>Flavobacteriales</taxon>
        <taxon>Flavobacteriaceae</taxon>
        <taxon>Flavobacterium</taxon>
    </lineage>
</organism>
<evidence type="ECO:0000313" key="2">
    <source>
        <dbReference type="EMBL" id="RWW99550.1"/>
    </source>
</evidence>
<accession>A0A3S3SDV4</accession>
<dbReference type="AlphaFoldDB" id="A0A3S3SDV4"/>
<dbReference type="EMBL" id="SBII01000008">
    <property type="protein sequence ID" value="RWW99550.1"/>
    <property type="molecule type" value="Genomic_DNA"/>
</dbReference>
<evidence type="ECO:0000313" key="3">
    <source>
        <dbReference type="Proteomes" id="UP000287527"/>
    </source>
</evidence>
<keyword evidence="1" id="KW-0812">Transmembrane</keyword>
<keyword evidence="3" id="KW-1185">Reference proteome</keyword>
<keyword evidence="1" id="KW-1133">Transmembrane helix</keyword>
<protein>
    <submittedName>
        <fullName evidence="2">Uncharacterized protein</fullName>
    </submittedName>
</protein>
<proteinExistence type="predicted"/>
<dbReference type="Proteomes" id="UP000287527">
    <property type="component" value="Unassembled WGS sequence"/>
</dbReference>
<sequence length="137" mass="16002">MNLKLLFPLLITSVVTMLGWFILHWFAKRRDIANKQKELRINYLIEAWRKLEYAANRNEFDKIECLEKPIADIQLFGTKKQISLAIELATAIVENQDSNLTGLLEELRGNLRKELNLEKVSTPIKIFRVNNSKESMK</sequence>
<dbReference type="RefSeq" id="WP_128390101.1">
    <property type="nucleotide sequence ID" value="NZ_SBII01000008.1"/>
</dbReference>
<reference evidence="2 3" key="1">
    <citation type="submission" date="2019-01" db="EMBL/GenBank/DDBJ databases">
        <title>Flavobacterium sp. nov.,isolated from freshwater.</title>
        <authorList>
            <person name="Zhang R."/>
            <person name="Du Z.-J."/>
        </authorList>
    </citation>
    <scope>NUCLEOTIDE SEQUENCE [LARGE SCALE GENOMIC DNA]</scope>
    <source>
        <strain evidence="2 3">1E403</strain>
    </source>
</reference>
<feature type="transmembrane region" description="Helical" evidence="1">
    <location>
        <begin position="6"/>
        <end position="27"/>
    </location>
</feature>
<evidence type="ECO:0000256" key="1">
    <source>
        <dbReference type="SAM" id="Phobius"/>
    </source>
</evidence>
<dbReference type="OrthoDB" id="1444551at2"/>